<dbReference type="Gene3D" id="3.20.70.20">
    <property type="match status" value="1"/>
</dbReference>
<dbReference type="InterPro" id="IPR013509">
    <property type="entry name" value="RNR_lsu_N"/>
</dbReference>
<evidence type="ECO:0000256" key="4">
    <source>
        <dbReference type="ARBA" id="ARBA00022634"/>
    </source>
</evidence>
<comment type="function">
    <text evidence="11">Catalyzes the reduction of ribonucleotides to deoxyribonucleotides. May function to provide a pool of deoxyribonucleotide precursors for DNA repair during oxygen limitation and/or for immediate growth after restoration of oxygen.</text>
</comment>
<dbReference type="GO" id="GO:0005524">
    <property type="term" value="F:ATP binding"/>
    <property type="evidence" value="ECO:0007669"/>
    <property type="project" value="InterPro"/>
</dbReference>
<dbReference type="InterPro" id="IPR050862">
    <property type="entry name" value="RdRp_reductase_class-2"/>
</dbReference>
<dbReference type="InterPro" id="IPR000788">
    <property type="entry name" value="RNR_lg_C"/>
</dbReference>
<feature type="domain" description="Ribonucleotide reductase large subunit C-terminal" evidence="13">
    <location>
        <begin position="89"/>
        <end position="581"/>
    </location>
</feature>
<evidence type="ECO:0000256" key="10">
    <source>
        <dbReference type="ARBA" id="ARBA00047754"/>
    </source>
</evidence>
<dbReference type="EMBL" id="CP098251">
    <property type="protein sequence ID" value="WAV90874.1"/>
    <property type="molecule type" value="Genomic_DNA"/>
</dbReference>
<dbReference type="GO" id="GO:0031419">
    <property type="term" value="F:cobalamin binding"/>
    <property type="evidence" value="ECO:0007669"/>
    <property type="project" value="UniProtKB-KW"/>
</dbReference>
<dbReference type="Proteomes" id="UP001164819">
    <property type="component" value="Chromosome"/>
</dbReference>
<sequence>MPVSENDTLSVFAPQEISTEVLLEKYAKGDETTVQEVMERVAHALAEVESPESRKQYAGKFLWAMQNGFIPAGRISSAAGTGLQTTLINCFVQPVGDSITDTVDGKPGIYTALAQAAETMRRGGGVGYNFSSIRPRGAKVRGTGSSASGPISYMKVFDRSCETVESAGARRGAQMAVLGIDHPDILEFITVKQERNQLSNFNVSVGVTDAFMRAVETDSDFELVHDAEPNDSLKEKGACKRADGKWVYSRVKARDVWNLVMKSTYNAAEPGVLYIDRINRENNLAYCEVIEATNPCGEQPLPDYGCCCLGSLNLAAFVIAPFSEKPVFDFERLTRVTGIAVRMLDNVLTATKWPLEEQAREAAAKRRVGLGFTGLGDALIMQGIRYDSDEGRHFAIKVAETMRDAAYSESIDLAKERGSFPMLDVERYLEGGFVSRLPEEIKTRIRKHGIRNSHLTSIAPTGTISLAFADNASNGIEPAFSWFYNRVKRMPDGSRKNYTVEDHAYRVYRSMNNDVSELPACFVSALEISAMDHMLMVAAVAPYIDAAISKTVNVAEDYPYEDFKNLYLEAWKKGLKGITTYRPNSVRAAVLSVSGEKTEEKNGKKENSSHSVTLLEQDRRITLKEVTIAPPLSSLRWPSRPMLPAGASAWVSEQIQSPQGEFAVAVSDHDGIPFEVWVLGGQTPRGLDAIAKTLSIDMRANDRSWLHKRFTMLSHVGGDSFEMPMPPDGEFIQVPSATAALARLVMWRYNQLGALDHKTDEPSPVLDALFSRHEPKTGTDGTLAWVADVQNPSTGDDFVLMLKELEMPDGTRRPYSMGLTGGHPRALDGLCKLLSVDMRVIDPAWIGMKLRKLLNYAEPRGDFLARVPGTARQASFPSTVAYIAQLVIHRYNMLGILMPDGHPVKPLGVVADEPVHEIRTSAQKMAGRLCSECGNATVIRKDGCDFCTSCGAIGSCG</sequence>
<evidence type="ECO:0000256" key="5">
    <source>
        <dbReference type="ARBA" id="ARBA00022741"/>
    </source>
</evidence>
<dbReference type="GO" id="GO:0071897">
    <property type="term" value="P:DNA biosynthetic process"/>
    <property type="evidence" value="ECO:0007669"/>
    <property type="project" value="UniProtKB-KW"/>
</dbReference>
<organism evidence="14">
    <name type="scientific">Oxalobacter aliiformigenes</name>
    <dbReference type="NCBI Taxonomy" id="2946593"/>
    <lineage>
        <taxon>Bacteria</taxon>
        <taxon>Pseudomonadati</taxon>
        <taxon>Pseudomonadota</taxon>
        <taxon>Betaproteobacteria</taxon>
        <taxon>Burkholderiales</taxon>
        <taxon>Oxalobacteraceae</taxon>
        <taxon>Oxalobacter</taxon>
    </lineage>
</organism>
<feature type="domain" description="Ribonucleotide reductase large subunit N-terminal" evidence="12">
    <location>
        <begin position="14"/>
        <end position="83"/>
    </location>
</feature>
<evidence type="ECO:0000256" key="9">
    <source>
        <dbReference type="ARBA" id="ARBA00023285"/>
    </source>
</evidence>
<evidence type="ECO:0000256" key="11">
    <source>
        <dbReference type="RuleBase" id="RU364064"/>
    </source>
</evidence>
<evidence type="ECO:0000256" key="8">
    <source>
        <dbReference type="ARBA" id="ARBA00023157"/>
    </source>
</evidence>
<dbReference type="GO" id="GO:0004748">
    <property type="term" value="F:ribonucleoside-diphosphate reductase activity, thioredoxin disulfide as acceptor"/>
    <property type="evidence" value="ECO:0007669"/>
    <property type="project" value="UniProtKB-EC"/>
</dbReference>
<protein>
    <recommendedName>
        <fullName evidence="11">Vitamin B12-dependent ribonucleotide reductase</fullName>
        <ecNumber evidence="11">1.17.4.1</ecNumber>
    </recommendedName>
</protein>
<dbReference type="NCBIfam" id="TIGR02504">
    <property type="entry name" value="NrdJ_Z"/>
    <property type="match status" value="1"/>
</dbReference>
<dbReference type="EC" id="1.17.4.1" evidence="11"/>
<name>A0A9E9LDT7_9BURK</name>
<dbReference type="CDD" id="cd02888">
    <property type="entry name" value="RNR_II_dimer"/>
    <property type="match status" value="1"/>
</dbReference>
<keyword evidence="6 11" id="KW-0560">Oxidoreductase</keyword>
<dbReference type="InterPro" id="IPR013344">
    <property type="entry name" value="RNR_NrdJ/NrdZ"/>
</dbReference>
<comment type="cofactor">
    <cofactor evidence="1 11">
        <name>adenosylcob(III)alamin</name>
        <dbReference type="ChEBI" id="CHEBI:18408"/>
    </cofactor>
</comment>
<comment type="similarity">
    <text evidence="2 11">Belongs to the ribonucleoside diphosphate reductase class-2 family.</text>
</comment>
<keyword evidence="7" id="KW-0215">Deoxyribonucleotide synthesis</keyword>
<evidence type="ECO:0000259" key="12">
    <source>
        <dbReference type="Pfam" id="PF00317"/>
    </source>
</evidence>
<dbReference type="SUPFAM" id="SSF51998">
    <property type="entry name" value="PFL-like glycyl radical enzymes"/>
    <property type="match status" value="1"/>
</dbReference>
<dbReference type="PANTHER" id="PTHR43371">
    <property type="entry name" value="VITAMIN B12-DEPENDENT RIBONUCLEOTIDE REDUCTASE"/>
    <property type="match status" value="1"/>
</dbReference>
<keyword evidence="8" id="KW-1015">Disulfide bond</keyword>
<keyword evidence="4 11" id="KW-0237">DNA synthesis</keyword>
<evidence type="ECO:0000256" key="6">
    <source>
        <dbReference type="ARBA" id="ARBA00023002"/>
    </source>
</evidence>
<reference evidence="14" key="1">
    <citation type="journal article" date="2022" name="Front. Microbiol.">
        <title>New perspectives on an old grouping: The genomic and phenotypic variability of Oxalobacter formigenes and the implications for calcium oxalate stone prevention.</title>
        <authorList>
            <person name="Chmiel J.A."/>
            <person name="Carr C."/>
            <person name="Stuivenberg G.A."/>
            <person name="Venema R."/>
            <person name="Chanyi R.M."/>
            <person name="Al K.F."/>
            <person name="Giguere D."/>
            <person name="Say H."/>
            <person name="Akouris P.P."/>
            <person name="Dominguez Romero S.A."/>
            <person name="Kwong A."/>
            <person name="Tai V."/>
            <person name="Koval S.F."/>
            <person name="Razvi H."/>
            <person name="Bjazevic J."/>
            <person name="Burton J.P."/>
        </authorList>
    </citation>
    <scope>NUCLEOTIDE SEQUENCE</scope>
    <source>
        <strain evidence="14">OxK</strain>
    </source>
</reference>
<dbReference type="PANTHER" id="PTHR43371:SF1">
    <property type="entry name" value="RIBONUCLEOSIDE-DIPHOSPHATE REDUCTASE"/>
    <property type="match status" value="1"/>
</dbReference>
<evidence type="ECO:0000256" key="3">
    <source>
        <dbReference type="ARBA" id="ARBA00022628"/>
    </source>
</evidence>
<comment type="catalytic activity">
    <reaction evidence="10 11">
        <text>a 2'-deoxyribonucleoside 5'-diphosphate + [thioredoxin]-disulfide + H2O = a ribonucleoside 5'-diphosphate + [thioredoxin]-dithiol</text>
        <dbReference type="Rhea" id="RHEA:23252"/>
        <dbReference type="Rhea" id="RHEA-COMP:10698"/>
        <dbReference type="Rhea" id="RHEA-COMP:10700"/>
        <dbReference type="ChEBI" id="CHEBI:15377"/>
        <dbReference type="ChEBI" id="CHEBI:29950"/>
        <dbReference type="ChEBI" id="CHEBI:50058"/>
        <dbReference type="ChEBI" id="CHEBI:57930"/>
        <dbReference type="ChEBI" id="CHEBI:73316"/>
        <dbReference type="EC" id="1.17.4.1"/>
    </reaction>
</comment>
<accession>A0A9E9LDT7</accession>
<evidence type="ECO:0000256" key="2">
    <source>
        <dbReference type="ARBA" id="ARBA00007405"/>
    </source>
</evidence>
<evidence type="ECO:0000256" key="7">
    <source>
        <dbReference type="ARBA" id="ARBA00023116"/>
    </source>
</evidence>
<dbReference type="GO" id="GO:0009263">
    <property type="term" value="P:deoxyribonucleotide biosynthetic process"/>
    <property type="evidence" value="ECO:0007669"/>
    <property type="project" value="UniProtKB-KW"/>
</dbReference>
<dbReference type="PRINTS" id="PR01183">
    <property type="entry name" value="RIBORDTASEM1"/>
</dbReference>
<evidence type="ECO:0000313" key="14">
    <source>
        <dbReference type="EMBL" id="WAV90874.1"/>
    </source>
</evidence>
<dbReference type="Pfam" id="PF00317">
    <property type="entry name" value="Ribonuc_red_lgN"/>
    <property type="match status" value="1"/>
</dbReference>
<evidence type="ECO:0000256" key="1">
    <source>
        <dbReference type="ARBA" id="ARBA00001922"/>
    </source>
</evidence>
<dbReference type="AlphaFoldDB" id="A0A9E9LDT7"/>
<evidence type="ECO:0000259" key="13">
    <source>
        <dbReference type="Pfam" id="PF02867"/>
    </source>
</evidence>
<keyword evidence="9 11" id="KW-0170">Cobalt</keyword>
<keyword evidence="3 11" id="KW-0846">Cobalamin</keyword>
<keyword evidence="5 11" id="KW-0547">Nucleotide-binding</keyword>
<dbReference type="Pfam" id="PF02867">
    <property type="entry name" value="Ribonuc_red_lgC"/>
    <property type="match status" value="1"/>
</dbReference>
<dbReference type="RefSeq" id="WP_269315776.1">
    <property type="nucleotide sequence ID" value="NZ_CP098251.1"/>
</dbReference>
<proteinExistence type="inferred from homology"/>
<gene>
    <name evidence="14" type="ORF">NB646_08565</name>
</gene>